<sequence length="176" mass="20810">MMEEQVILVNEKDEPIGLMPKMEAHEKAVLHRAFSVFIMNAKGETMLQQRAADKYHSPLLWTNTCCSHQRDGETNLEAGKRRLQEEMGFEVELKELFSFIYKAPFDNGLTEHELDHVMMGYYNEEPQINPEEVQDWKWMKPEAIKSDISNNPESYTEWFKIIFDKFYNYISKTDSE</sequence>
<evidence type="ECO:0000256" key="10">
    <source>
        <dbReference type="NCBIfam" id="TIGR02150"/>
    </source>
</evidence>
<dbReference type="EC" id="5.3.3.2" evidence="3 10"/>
<proteinExistence type="inferred from homology"/>
<comment type="pathway">
    <text evidence="1">Isoprenoid biosynthesis; dimethylallyl diphosphate biosynthesis; dimethylallyl diphosphate from isopentenyl diphosphate: step 1/1.</text>
</comment>
<dbReference type="EMBL" id="JBHULB010000001">
    <property type="protein sequence ID" value="MFD2585294.1"/>
    <property type="molecule type" value="Genomic_DNA"/>
</dbReference>
<dbReference type="PIRSF" id="PIRSF018427">
    <property type="entry name" value="Isopntndiph_ism"/>
    <property type="match status" value="1"/>
</dbReference>
<organism evidence="12 13">
    <name type="scientific">Croceitalea marina</name>
    <dbReference type="NCBI Taxonomy" id="1775166"/>
    <lineage>
        <taxon>Bacteria</taxon>
        <taxon>Pseudomonadati</taxon>
        <taxon>Bacteroidota</taxon>
        <taxon>Flavobacteriia</taxon>
        <taxon>Flavobacteriales</taxon>
        <taxon>Flavobacteriaceae</taxon>
        <taxon>Croceitalea</taxon>
    </lineage>
</organism>
<keyword evidence="7" id="KW-0464">Manganese</keyword>
<dbReference type="HAMAP" id="MF_00202">
    <property type="entry name" value="Idi"/>
    <property type="match status" value="1"/>
</dbReference>
<evidence type="ECO:0000313" key="12">
    <source>
        <dbReference type="EMBL" id="MFD2585294.1"/>
    </source>
</evidence>
<evidence type="ECO:0000256" key="5">
    <source>
        <dbReference type="ARBA" id="ARBA00022723"/>
    </source>
</evidence>
<dbReference type="NCBIfam" id="NF002995">
    <property type="entry name" value="PRK03759.1"/>
    <property type="match status" value="1"/>
</dbReference>
<keyword evidence="4" id="KW-0963">Cytoplasm</keyword>
<comment type="similarity">
    <text evidence="2">Belongs to the IPP isomerase type 1 family.</text>
</comment>
<evidence type="ECO:0000256" key="3">
    <source>
        <dbReference type="ARBA" id="ARBA00012057"/>
    </source>
</evidence>
<dbReference type="CDD" id="cd02885">
    <property type="entry name" value="NUDIX_IPP_Isomerase"/>
    <property type="match status" value="1"/>
</dbReference>
<dbReference type="InterPro" id="IPR000086">
    <property type="entry name" value="NUDIX_hydrolase_dom"/>
</dbReference>
<evidence type="ECO:0000256" key="8">
    <source>
        <dbReference type="ARBA" id="ARBA00023229"/>
    </source>
</evidence>
<dbReference type="InterPro" id="IPR011876">
    <property type="entry name" value="IsopentenylPP_isomerase_typ1"/>
</dbReference>
<evidence type="ECO:0000256" key="2">
    <source>
        <dbReference type="ARBA" id="ARBA00007579"/>
    </source>
</evidence>
<dbReference type="Gene3D" id="3.90.79.10">
    <property type="entry name" value="Nucleoside Triphosphate Pyrophosphohydrolase"/>
    <property type="match status" value="1"/>
</dbReference>
<dbReference type="GO" id="GO:0004452">
    <property type="term" value="F:isopentenyl-diphosphate delta-isomerase activity"/>
    <property type="evidence" value="ECO:0007669"/>
    <property type="project" value="UniProtKB-EC"/>
</dbReference>
<dbReference type="PANTHER" id="PTHR10885:SF0">
    <property type="entry name" value="ISOPENTENYL-DIPHOSPHATE DELTA-ISOMERASE"/>
    <property type="match status" value="1"/>
</dbReference>
<dbReference type="Proteomes" id="UP001597526">
    <property type="component" value="Unassembled WGS sequence"/>
</dbReference>
<evidence type="ECO:0000259" key="11">
    <source>
        <dbReference type="PROSITE" id="PS51462"/>
    </source>
</evidence>
<dbReference type="PROSITE" id="PS51462">
    <property type="entry name" value="NUDIX"/>
    <property type="match status" value="1"/>
</dbReference>
<dbReference type="Pfam" id="PF00293">
    <property type="entry name" value="NUDIX"/>
    <property type="match status" value="1"/>
</dbReference>
<dbReference type="RefSeq" id="WP_377764698.1">
    <property type="nucleotide sequence ID" value="NZ_JBHULB010000001.1"/>
</dbReference>
<keyword evidence="5" id="KW-0479">Metal-binding</keyword>
<evidence type="ECO:0000313" key="13">
    <source>
        <dbReference type="Proteomes" id="UP001597526"/>
    </source>
</evidence>
<evidence type="ECO:0000256" key="9">
    <source>
        <dbReference type="ARBA" id="ARBA00023235"/>
    </source>
</evidence>
<evidence type="ECO:0000256" key="4">
    <source>
        <dbReference type="ARBA" id="ARBA00022490"/>
    </source>
</evidence>
<comment type="caution">
    <text evidence="12">The sequence shown here is derived from an EMBL/GenBank/DDBJ whole genome shotgun (WGS) entry which is preliminary data.</text>
</comment>
<gene>
    <name evidence="12" type="primary">idi</name>
    <name evidence="12" type="ORF">ACFSQJ_00020</name>
</gene>
<keyword evidence="13" id="KW-1185">Reference proteome</keyword>
<keyword evidence="6" id="KW-0460">Magnesium</keyword>
<name>A0ABW5MUI2_9FLAO</name>
<dbReference type="InterPro" id="IPR056375">
    <property type="entry name" value="Idi_bact"/>
</dbReference>
<accession>A0ABW5MUI2</accession>
<keyword evidence="8" id="KW-0414">Isoprene biosynthesis</keyword>
<keyword evidence="9 12" id="KW-0413">Isomerase</keyword>
<evidence type="ECO:0000256" key="7">
    <source>
        <dbReference type="ARBA" id="ARBA00023211"/>
    </source>
</evidence>
<reference evidence="13" key="1">
    <citation type="journal article" date="2019" name="Int. J. Syst. Evol. Microbiol.">
        <title>The Global Catalogue of Microorganisms (GCM) 10K type strain sequencing project: providing services to taxonomists for standard genome sequencing and annotation.</title>
        <authorList>
            <consortium name="The Broad Institute Genomics Platform"/>
            <consortium name="The Broad Institute Genome Sequencing Center for Infectious Disease"/>
            <person name="Wu L."/>
            <person name="Ma J."/>
        </authorList>
    </citation>
    <scope>NUCLEOTIDE SEQUENCE [LARGE SCALE GENOMIC DNA]</scope>
    <source>
        <strain evidence="13">KCTC 52368</strain>
    </source>
</reference>
<feature type="domain" description="Nudix hydrolase" evidence="11">
    <location>
        <begin position="29"/>
        <end position="161"/>
    </location>
</feature>
<dbReference type="SUPFAM" id="SSF55811">
    <property type="entry name" value="Nudix"/>
    <property type="match status" value="1"/>
</dbReference>
<dbReference type="PANTHER" id="PTHR10885">
    <property type="entry name" value="ISOPENTENYL-DIPHOSPHATE DELTA-ISOMERASE"/>
    <property type="match status" value="1"/>
</dbReference>
<protein>
    <recommendedName>
        <fullName evidence="3 10">Isopentenyl-diphosphate delta-isomerase</fullName>
        <ecNumber evidence="3 10">5.3.3.2</ecNumber>
    </recommendedName>
</protein>
<dbReference type="InterPro" id="IPR015797">
    <property type="entry name" value="NUDIX_hydrolase-like_dom_sf"/>
</dbReference>
<evidence type="ECO:0000256" key="1">
    <source>
        <dbReference type="ARBA" id="ARBA00004826"/>
    </source>
</evidence>
<evidence type="ECO:0000256" key="6">
    <source>
        <dbReference type="ARBA" id="ARBA00022842"/>
    </source>
</evidence>
<dbReference type="NCBIfam" id="TIGR02150">
    <property type="entry name" value="IPP_isom_1"/>
    <property type="match status" value="1"/>
</dbReference>